<keyword evidence="2 6" id="KW-0812">Transmembrane</keyword>
<evidence type="ECO:0000313" key="8">
    <source>
        <dbReference type="EMBL" id="ALC47007.1"/>
    </source>
</evidence>
<sequence length="573" mass="63635">MTKSKDNNVEKTMELISEESMKDLLTKQLEVVGSGGAFVWAIFFLCVTPNILNGFHVSSYTLLGHLPDDQWCGIDALKGSNWTLEQQRSISERELKSGGCTVWDWDYKQLAGMSYNDALNYTRHMFQIQQPAIISCKAKGNYAYAQPESTFVADWELTCERSLQRTSAQVSISLGKFCGSFSFGILADKFGRKTSFTLGAAFFIVGSVFCSFSPFYSLFLAGRFALGAASSGLFYPAFTMIVENICLKHRSWMSIAFSASYPVGMILLAILGYLIQPWRYLQLALTIPSLLLILNCYLMNESPRWLITKKRYDRVYQILFKQPNHYEIQAALPAATEIVSDKKVLEPVVSSTLAQKLKNGPLKSIIELFANPKVRKLIFTSYFMFCVTSLSYYVTALNAANLSVSRYLYIIATGVVDIPSYLVPVIMLRFTGRRVTTMFLFMWTGISLLLVLAVPTGSTTWIVFFALLGRFGISATYSVVTLYTAELYPTEIRNSALGTCSTWAHVGSISAPYVVDVLGALGWYIPTTICGCCVLVAGLLTLTLPETSTSNLSDKVEDAAPAAIEPNEKPEKQ</sequence>
<dbReference type="OMA" id="FRQPSHY"/>
<feature type="transmembrane region" description="Helical" evidence="6">
    <location>
        <begin position="407"/>
        <end position="428"/>
    </location>
</feature>
<dbReference type="STRING" id="30019.A0A0M4F5Y6"/>
<dbReference type="PANTHER" id="PTHR24064">
    <property type="entry name" value="SOLUTE CARRIER FAMILY 22 MEMBER"/>
    <property type="match status" value="1"/>
</dbReference>
<organism evidence="8 9">
    <name type="scientific">Drosophila busckii</name>
    <name type="common">Fruit fly</name>
    <dbReference type="NCBI Taxonomy" id="30019"/>
    <lineage>
        <taxon>Eukaryota</taxon>
        <taxon>Metazoa</taxon>
        <taxon>Ecdysozoa</taxon>
        <taxon>Arthropoda</taxon>
        <taxon>Hexapoda</taxon>
        <taxon>Insecta</taxon>
        <taxon>Pterygota</taxon>
        <taxon>Neoptera</taxon>
        <taxon>Endopterygota</taxon>
        <taxon>Diptera</taxon>
        <taxon>Brachycera</taxon>
        <taxon>Muscomorpha</taxon>
        <taxon>Ephydroidea</taxon>
        <taxon>Drosophilidae</taxon>
        <taxon>Drosophila</taxon>
    </lineage>
</organism>
<evidence type="ECO:0000256" key="2">
    <source>
        <dbReference type="ARBA" id="ARBA00022692"/>
    </source>
</evidence>
<evidence type="ECO:0000259" key="7">
    <source>
        <dbReference type="PROSITE" id="PS50850"/>
    </source>
</evidence>
<feature type="transmembrane region" description="Helical" evidence="6">
    <location>
        <begin position="281"/>
        <end position="300"/>
    </location>
</feature>
<keyword evidence="4 6" id="KW-0472">Membrane</keyword>
<feature type="domain" description="Major facilitator superfamily (MFS) profile" evidence="7">
    <location>
        <begin position="42"/>
        <end position="549"/>
    </location>
</feature>
<evidence type="ECO:0000256" key="5">
    <source>
        <dbReference type="SAM" id="MobiDB-lite"/>
    </source>
</evidence>
<evidence type="ECO:0000256" key="3">
    <source>
        <dbReference type="ARBA" id="ARBA00022989"/>
    </source>
</evidence>
<dbReference type="InterPro" id="IPR020846">
    <property type="entry name" value="MFS_dom"/>
</dbReference>
<dbReference type="Gene3D" id="1.20.1250.20">
    <property type="entry name" value="MFS general substrate transporter like domains"/>
    <property type="match status" value="1"/>
</dbReference>
<proteinExistence type="predicted"/>
<dbReference type="GO" id="GO:0022857">
    <property type="term" value="F:transmembrane transporter activity"/>
    <property type="evidence" value="ECO:0007669"/>
    <property type="project" value="InterPro"/>
</dbReference>
<feature type="transmembrane region" description="Helical" evidence="6">
    <location>
        <begin position="254"/>
        <end position="275"/>
    </location>
</feature>
<dbReference type="InterPro" id="IPR005828">
    <property type="entry name" value="MFS_sugar_transport-like"/>
</dbReference>
<accession>A0A0M4F5Y6</accession>
<dbReference type="GO" id="GO:0016020">
    <property type="term" value="C:membrane"/>
    <property type="evidence" value="ECO:0007669"/>
    <property type="project" value="UniProtKB-SubCell"/>
</dbReference>
<dbReference type="PROSITE" id="PS50850">
    <property type="entry name" value="MFS"/>
    <property type="match status" value="1"/>
</dbReference>
<evidence type="ECO:0000256" key="4">
    <source>
        <dbReference type="ARBA" id="ARBA00023136"/>
    </source>
</evidence>
<evidence type="ECO:0000313" key="9">
    <source>
        <dbReference type="Proteomes" id="UP000494163"/>
    </source>
</evidence>
<dbReference type="Proteomes" id="UP000494163">
    <property type="component" value="Chromosome 3R"/>
</dbReference>
<feature type="transmembrane region" description="Helical" evidence="6">
    <location>
        <begin position="521"/>
        <end position="542"/>
    </location>
</feature>
<evidence type="ECO:0000256" key="6">
    <source>
        <dbReference type="SAM" id="Phobius"/>
    </source>
</evidence>
<keyword evidence="9" id="KW-1185">Reference proteome</keyword>
<dbReference type="OrthoDB" id="2544694at2759"/>
<dbReference type="AlphaFoldDB" id="A0A0M4F5Y6"/>
<dbReference type="Pfam" id="PF00083">
    <property type="entry name" value="Sugar_tr"/>
    <property type="match status" value="1"/>
</dbReference>
<dbReference type="SUPFAM" id="SSF103473">
    <property type="entry name" value="MFS general substrate transporter"/>
    <property type="match status" value="1"/>
</dbReference>
<gene>
    <name evidence="8" type="ORF">Dbus_chr3Rg1757</name>
</gene>
<evidence type="ECO:0000256" key="1">
    <source>
        <dbReference type="ARBA" id="ARBA00004141"/>
    </source>
</evidence>
<name>A0A0M4F5Y6_DROBS</name>
<dbReference type="CDD" id="cd17317">
    <property type="entry name" value="MFS_SLC22"/>
    <property type="match status" value="1"/>
</dbReference>
<comment type="subcellular location">
    <subcellularLocation>
        <location evidence="1">Membrane</location>
        <topology evidence="1">Multi-pass membrane protein</topology>
    </subcellularLocation>
</comment>
<feature type="transmembrane region" description="Helical" evidence="6">
    <location>
        <begin position="224"/>
        <end position="242"/>
    </location>
</feature>
<feature type="region of interest" description="Disordered" evidence="5">
    <location>
        <begin position="553"/>
        <end position="573"/>
    </location>
</feature>
<dbReference type="EMBL" id="CP012526">
    <property type="protein sequence ID" value="ALC47007.1"/>
    <property type="molecule type" value="Genomic_DNA"/>
</dbReference>
<reference evidence="8 9" key="1">
    <citation type="submission" date="2015-08" db="EMBL/GenBank/DDBJ databases">
        <title>Ancestral chromatin configuration constrains chromatin evolution on differentiating sex chromosomes in Drosophila.</title>
        <authorList>
            <person name="Zhou Q."/>
            <person name="Bachtrog D."/>
        </authorList>
    </citation>
    <scope>NUCLEOTIDE SEQUENCE [LARGE SCALE GENOMIC DNA]</scope>
    <source>
        <tissue evidence="8">Whole larvae</tissue>
    </source>
</reference>
<feature type="transmembrane region" description="Helical" evidence="6">
    <location>
        <begin position="377"/>
        <end position="395"/>
    </location>
</feature>
<keyword evidence="3 6" id="KW-1133">Transmembrane helix</keyword>
<protein>
    <submittedName>
        <fullName evidence="8">CG6356</fullName>
    </submittedName>
</protein>
<feature type="transmembrane region" description="Helical" evidence="6">
    <location>
        <begin position="31"/>
        <end position="52"/>
    </location>
</feature>
<feature type="transmembrane region" description="Helical" evidence="6">
    <location>
        <begin position="196"/>
        <end position="218"/>
    </location>
</feature>
<dbReference type="InterPro" id="IPR036259">
    <property type="entry name" value="MFS_trans_sf"/>
</dbReference>